<evidence type="ECO:0000313" key="5">
    <source>
        <dbReference type="EMBL" id="KKL63712.1"/>
    </source>
</evidence>
<protein>
    <recommendedName>
        <fullName evidence="4">Phage capsid-like C-terminal domain-containing protein</fullName>
    </recommendedName>
</protein>
<evidence type="ECO:0000256" key="3">
    <source>
        <dbReference type="SAM" id="Coils"/>
    </source>
</evidence>
<organism evidence="5">
    <name type="scientific">marine sediment metagenome</name>
    <dbReference type="NCBI Taxonomy" id="412755"/>
    <lineage>
        <taxon>unclassified sequences</taxon>
        <taxon>metagenomes</taxon>
        <taxon>ecological metagenomes</taxon>
    </lineage>
</organism>
<dbReference type="InterPro" id="IPR054612">
    <property type="entry name" value="Phage_capsid-like_C"/>
</dbReference>
<keyword evidence="3" id="KW-0175">Coiled coil</keyword>
<reference evidence="5" key="1">
    <citation type="journal article" date="2015" name="Nature">
        <title>Complex archaea that bridge the gap between prokaryotes and eukaryotes.</title>
        <authorList>
            <person name="Spang A."/>
            <person name="Saw J.H."/>
            <person name="Jorgensen S.L."/>
            <person name="Zaremba-Niedzwiedzka K."/>
            <person name="Martijn J."/>
            <person name="Lind A.E."/>
            <person name="van Eijk R."/>
            <person name="Schleper C."/>
            <person name="Guy L."/>
            <person name="Ettema T.J."/>
        </authorList>
    </citation>
    <scope>NUCLEOTIDE SEQUENCE</scope>
</reference>
<evidence type="ECO:0000259" key="4">
    <source>
        <dbReference type="Pfam" id="PF05065"/>
    </source>
</evidence>
<dbReference type="EMBL" id="LAZR01028070">
    <property type="protein sequence ID" value="KKL63712.1"/>
    <property type="molecule type" value="Genomic_DNA"/>
</dbReference>
<feature type="coiled-coil region" evidence="3">
    <location>
        <begin position="1"/>
        <end position="50"/>
    </location>
</feature>
<dbReference type="Gene3D" id="3.30.2400.10">
    <property type="entry name" value="Major capsid protein gp5"/>
    <property type="match status" value="1"/>
</dbReference>
<keyword evidence="2" id="KW-0946">Virion</keyword>
<dbReference type="GO" id="GO:0044423">
    <property type="term" value="C:virion component"/>
    <property type="evidence" value="ECO:0007669"/>
    <property type="project" value="UniProtKB-KW"/>
</dbReference>
<comment type="caution">
    <text evidence="5">The sequence shown here is derived from an EMBL/GenBank/DDBJ whole genome shotgun (WGS) entry which is preliminary data.</text>
</comment>
<comment type="subcellular location">
    <subcellularLocation>
        <location evidence="1">Virion</location>
    </subcellularLocation>
</comment>
<accession>A0A0F9GKJ6</accession>
<sequence length="421" mass="46539">MNKLEKMQADARAKIDRLKEIRELKAEDVTEEIREEMKTLMDDLDTIKTDIKDERRAIDLETSLAAPDVALTVVDGELGGDTDRSGMQVGDNREGKKPWESFGHMLIAVRQAAIMPGQTVDQRLLENRAATGLGEEIPSDGGFLVQKDHETELMKRTNKTGVLVPRVERVPISSNANGLKMYAVDENSRVNGSRWGGIQVYSDGEADTISATKPKFKEMTWDLKRFTGLCYATDELLKDTAALGTILMKGFSEEFGFKLDDNIINGTGAGMFVGVLNSAALVSVAKETGQAAKTLLAENIIKMWSRMHARSRANAVWFINQDVEPQLFTMSIAVGTGGVPVYMPPGGLSASPYGMLFSRPVIAIEQAQTLGTKGDIYLLDLKQYLMIDKGRMESARSMHVQFLTAQEVFRFIYRADGAPLW</sequence>
<dbReference type="Pfam" id="PF05065">
    <property type="entry name" value="Phage_capsid"/>
    <property type="match status" value="1"/>
</dbReference>
<evidence type="ECO:0000256" key="1">
    <source>
        <dbReference type="ARBA" id="ARBA00004328"/>
    </source>
</evidence>
<dbReference type="SUPFAM" id="SSF56563">
    <property type="entry name" value="Major capsid protein gp5"/>
    <property type="match status" value="1"/>
</dbReference>
<dbReference type="AlphaFoldDB" id="A0A0F9GKJ6"/>
<feature type="non-terminal residue" evidence="5">
    <location>
        <position position="421"/>
    </location>
</feature>
<proteinExistence type="predicted"/>
<name>A0A0F9GKJ6_9ZZZZ</name>
<feature type="domain" description="Phage capsid-like C-terminal" evidence="4">
    <location>
        <begin position="141"/>
        <end position="419"/>
    </location>
</feature>
<dbReference type="InterPro" id="IPR024455">
    <property type="entry name" value="Phage_capsid"/>
</dbReference>
<dbReference type="NCBIfam" id="TIGR01554">
    <property type="entry name" value="major_cap_HK97"/>
    <property type="match status" value="1"/>
</dbReference>
<evidence type="ECO:0000256" key="2">
    <source>
        <dbReference type="ARBA" id="ARBA00022844"/>
    </source>
</evidence>
<gene>
    <name evidence="5" type="ORF">LCGC14_2172350</name>
</gene>